<feature type="chain" id="PRO_5009314510" evidence="1">
    <location>
        <begin position="22"/>
        <end position="185"/>
    </location>
</feature>
<dbReference type="Proteomes" id="UP000095287">
    <property type="component" value="Unplaced"/>
</dbReference>
<evidence type="ECO:0000313" key="3">
    <source>
        <dbReference type="WBParaSite" id="L893_g3943.t1"/>
    </source>
</evidence>
<name>A0A1I8AB52_9BILA</name>
<evidence type="ECO:0000313" key="2">
    <source>
        <dbReference type="Proteomes" id="UP000095287"/>
    </source>
</evidence>
<proteinExistence type="predicted"/>
<organism evidence="2 3">
    <name type="scientific">Steinernema glaseri</name>
    <dbReference type="NCBI Taxonomy" id="37863"/>
    <lineage>
        <taxon>Eukaryota</taxon>
        <taxon>Metazoa</taxon>
        <taxon>Ecdysozoa</taxon>
        <taxon>Nematoda</taxon>
        <taxon>Chromadorea</taxon>
        <taxon>Rhabditida</taxon>
        <taxon>Tylenchina</taxon>
        <taxon>Panagrolaimomorpha</taxon>
        <taxon>Strongyloidoidea</taxon>
        <taxon>Steinernematidae</taxon>
        <taxon>Steinernema</taxon>
    </lineage>
</organism>
<dbReference type="WBParaSite" id="L893_g3943.t1">
    <property type="protein sequence ID" value="L893_g3943.t1"/>
    <property type="gene ID" value="L893_g3943"/>
</dbReference>
<dbReference type="AlphaFoldDB" id="A0A1I8AB52"/>
<evidence type="ECO:0000256" key="1">
    <source>
        <dbReference type="SAM" id="SignalP"/>
    </source>
</evidence>
<reference evidence="3" key="1">
    <citation type="submission" date="2016-11" db="UniProtKB">
        <authorList>
            <consortium name="WormBaseParasite"/>
        </authorList>
    </citation>
    <scope>IDENTIFICATION</scope>
</reference>
<keyword evidence="1" id="KW-0732">Signal</keyword>
<sequence>MSSSSAIFFSFFVFFFSAVFGCAPSDGTTPSDKAAVVATYNPPVGWTFPLDPKTPEAGQTATEDTAKRSIENTIKAVIYDAAAEHASTGVSIKILKIVPSVKAVKLGTGFVDKTVTKYDPSKSETVAATDTKAVDFTYATTISLQSSVPFTKSQWTAISEKVQSVLNREDLVGFSCTTCGVVCII</sequence>
<protein>
    <submittedName>
        <fullName evidence="3">Signal peptide containing protein</fullName>
    </submittedName>
</protein>
<keyword evidence="2" id="KW-1185">Reference proteome</keyword>
<accession>A0A1I8AB52</accession>
<feature type="signal peptide" evidence="1">
    <location>
        <begin position="1"/>
        <end position="21"/>
    </location>
</feature>